<name>A0A4R1KXT8_9BACT</name>
<dbReference type="RefSeq" id="WP_131999249.1">
    <property type="nucleotide sequence ID" value="NZ_SMGK01000007.1"/>
</dbReference>
<dbReference type="AlphaFoldDB" id="A0A4R1KXT8"/>
<protein>
    <recommendedName>
        <fullName evidence="4">DoxX-like protein</fullName>
    </recommendedName>
</protein>
<keyword evidence="1" id="KW-0472">Membrane</keyword>
<feature type="transmembrane region" description="Helical" evidence="1">
    <location>
        <begin position="128"/>
        <end position="144"/>
    </location>
</feature>
<feature type="transmembrane region" description="Helical" evidence="1">
    <location>
        <begin position="21"/>
        <end position="44"/>
    </location>
</feature>
<dbReference type="Proteomes" id="UP000295210">
    <property type="component" value="Unassembled WGS sequence"/>
</dbReference>
<dbReference type="OrthoDB" id="120352at2"/>
<feature type="transmembrane region" description="Helical" evidence="1">
    <location>
        <begin position="164"/>
        <end position="183"/>
    </location>
</feature>
<feature type="transmembrane region" description="Helical" evidence="1">
    <location>
        <begin position="95"/>
        <end position="116"/>
    </location>
</feature>
<keyword evidence="1" id="KW-0812">Transmembrane</keyword>
<feature type="transmembrane region" description="Helical" evidence="1">
    <location>
        <begin position="64"/>
        <end position="88"/>
    </location>
</feature>
<keyword evidence="3" id="KW-1185">Reference proteome</keyword>
<keyword evidence="1" id="KW-1133">Transmembrane helix</keyword>
<evidence type="ECO:0008006" key="4">
    <source>
        <dbReference type="Google" id="ProtNLM"/>
    </source>
</evidence>
<gene>
    <name evidence="2" type="ORF">C7378_3409</name>
</gene>
<proteinExistence type="predicted"/>
<comment type="caution">
    <text evidence="2">The sequence shown here is derived from an EMBL/GenBank/DDBJ whole genome shotgun (WGS) entry which is preliminary data.</text>
</comment>
<dbReference type="EMBL" id="SMGK01000007">
    <property type="protein sequence ID" value="TCK70252.1"/>
    <property type="molecule type" value="Genomic_DNA"/>
</dbReference>
<accession>A0A4R1KXT8</accession>
<sequence>MQLIDAREFNWRATPAALYLALRYYVAFTLLTYGFAKVMGAQFTVLDSQLAKPMGEVSGFWLTWYYFGYSTVYSNIIAFTQIGGALLLCFRRTAALGALLLLPVMVNIACVDIWVIQWNFHIEALRNAIYVLLAICGILSFHAADFYRAVCSRRHDWALLGKDYGWLLCLQIIAILGMLAYTAHEGYWLANFNNRAPTAIDGAWYASRIEPANAALPDWIYFEYNRAHLAVFHFPDGRYVSHDFRVDAKNHELTISQQWLIPGSDIFKGTWKRQGDTMRLNGSWGNGQYSCMVMKRKPMPVRDHK</sequence>
<reference evidence="2 3" key="1">
    <citation type="submission" date="2019-03" db="EMBL/GenBank/DDBJ databases">
        <title>Genomic Encyclopedia of Type Strains, Phase IV (KMG-IV): sequencing the most valuable type-strain genomes for metagenomic binning, comparative biology and taxonomic classification.</title>
        <authorList>
            <person name="Goeker M."/>
        </authorList>
    </citation>
    <scope>NUCLEOTIDE SEQUENCE [LARGE SCALE GENOMIC DNA]</scope>
    <source>
        <strain evidence="2 3">DSM 103428</strain>
    </source>
</reference>
<evidence type="ECO:0000313" key="2">
    <source>
        <dbReference type="EMBL" id="TCK70252.1"/>
    </source>
</evidence>
<organism evidence="2 3">
    <name type="scientific">Acidipila rosea</name>
    <dbReference type="NCBI Taxonomy" id="768535"/>
    <lineage>
        <taxon>Bacteria</taxon>
        <taxon>Pseudomonadati</taxon>
        <taxon>Acidobacteriota</taxon>
        <taxon>Terriglobia</taxon>
        <taxon>Terriglobales</taxon>
        <taxon>Acidobacteriaceae</taxon>
        <taxon>Acidipila</taxon>
    </lineage>
</organism>
<evidence type="ECO:0000256" key="1">
    <source>
        <dbReference type="SAM" id="Phobius"/>
    </source>
</evidence>
<evidence type="ECO:0000313" key="3">
    <source>
        <dbReference type="Proteomes" id="UP000295210"/>
    </source>
</evidence>